<accession>A0AAD3TMY0</accession>
<evidence type="ECO:0000313" key="1">
    <source>
        <dbReference type="EMBL" id="GMH31913.1"/>
    </source>
</evidence>
<sequence length="108" mass="12093">MLPYGFLCTSGTFFEDVVALQAHRLVFHVPGFPWVLLFDLFGSAPASKLIRFLDCRSGDLANQSHVLMLNVLPNAGMSEPRWLTGVCCCWARVHRKKVADQQVDLALM</sequence>
<reference evidence="1" key="1">
    <citation type="submission" date="2023-05" db="EMBL/GenBank/DDBJ databases">
        <title>Nepenthes gracilis genome sequencing.</title>
        <authorList>
            <person name="Fukushima K."/>
        </authorList>
    </citation>
    <scope>NUCLEOTIDE SEQUENCE</scope>
    <source>
        <strain evidence="1">SING2019-196</strain>
    </source>
</reference>
<gene>
    <name evidence="1" type="ORF">Nepgr_033757</name>
</gene>
<dbReference type="EMBL" id="BSYO01000044">
    <property type="protein sequence ID" value="GMH31913.1"/>
    <property type="molecule type" value="Genomic_DNA"/>
</dbReference>
<proteinExistence type="predicted"/>
<dbReference type="Proteomes" id="UP001279734">
    <property type="component" value="Unassembled WGS sequence"/>
</dbReference>
<dbReference type="AlphaFoldDB" id="A0AAD3TMY0"/>
<evidence type="ECO:0000313" key="2">
    <source>
        <dbReference type="Proteomes" id="UP001279734"/>
    </source>
</evidence>
<protein>
    <submittedName>
        <fullName evidence="1">Uncharacterized protein</fullName>
    </submittedName>
</protein>
<comment type="caution">
    <text evidence="1">The sequence shown here is derived from an EMBL/GenBank/DDBJ whole genome shotgun (WGS) entry which is preliminary data.</text>
</comment>
<organism evidence="1 2">
    <name type="scientific">Nepenthes gracilis</name>
    <name type="common">Slender pitcher plant</name>
    <dbReference type="NCBI Taxonomy" id="150966"/>
    <lineage>
        <taxon>Eukaryota</taxon>
        <taxon>Viridiplantae</taxon>
        <taxon>Streptophyta</taxon>
        <taxon>Embryophyta</taxon>
        <taxon>Tracheophyta</taxon>
        <taxon>Spermatophyta</taxon>
        <taxon>Magnoliopsida</taxon>
        <taxon>eudicotyledons</taxon>
        <taxon>Gunneridae</taxon>
        <taxon>Pentapetalae</taxon>
        <taxon>Caryophyllales</taxon>
        <taxon>Nepenthaceae</taxon>
        <taxon>Nepenthes</taxon>
    </lineage>
</organism>
<keyword evidence="2" id="KW-1185">Reference proteome</keyword>
<name>A0AAD3TMY0_NEPGR</name>